<evidence type="ECO:0000259" key="2">
    <source>
        <dbReference type="Pfam" id="PF00561"/>
    </source>
</evidence>
<name>A0A967EV02_9PROT</name>
<dbReference type="Pfam" id="PF00561">
    <property type="entry name" value="Abhydrolase_1"/>
    <property type="match status" value="1"/>
</dbReference>
<evidence type="ECO:0000256" key="1">
    <source>
        <dbReference type="ARBA" id="ARBA00022801"/>
    </source>
</evidence>
<proteinExistence type="predicted"/>
<dbReference type="PANTHER" id="PTHR43329">
    <property type="entry name" value="EPOXIDE HYDROLASE"/>
    <property type="match status" value="1"/>
</dbReference>
<feature type="domain" description="AB hydrolase-1" evidence="2">
    <location>
        <begin position="26"/>
        <end position="175"/>
    </location>
</feature>
<dbReference type="GO" id="GO:0016787">
    <property type="term" value="F:hydrolase activity"/>
    <property type="evidence" value="ECO:0007669"/>
    <property type="project" value="UniProtKB-KW"/>
</dbReference>
<dbReference type="InterPro" id="IPR000639">
    <property type="entry name" value="Epox_hydrolase-like"/>
</dbReference>
<comment type="caution">
    <text evidence="3">The sequence shown here is derived from an EMBL/GenBank/DDBJ whole genome shotgun (WGS) entry which is preliminary data.</text>
</comment>
<dbReference type="PRINTS" id="PR00412">
    <property type="entry name" value="EPOXHYDRLASE"/>
</dbReference>
<dbReference type="SUPFAM" id="SSF53474">
    <property type="entry name" value="alpha/beta-Hydrolases"/>
    <property type="match status" value="1"/>
</dbReference>
<keyword evidence="1 3" id="KW-0378">Hydrolase</keyword>
<dbReference type="Gene3D" id="3.40.50.1820">
    <property type="entry name" value="alpha/beta hydrolase"/>
    <property type="match status" value="1"/>
</dbReference>
<dbReference type="InterPro" id="IPR029058">
    <property type="entry name" value="AB_hydrolase_fold"/>
</dbReference>
<sequence>MFPDFKDFDLPGEGATIHGVIGGSGPALLLLHGNPQTHAMWHRIAPCLARDFAVVATDLRGYGRSSKPPSDADHAPYSKRAMAQDMVRVMEQLGHERFLIGAHDRGARVAHRLALDWPARVERLALLDIAPTREMYRRTDEAFARAYWHWFFMIQKAPLPEQMMAADPEAFWRWRCGAGAAGMTPFTAEALEDYLAAFRDPATIHATCEDYRASAGIDIRHDDEDGGRRLACPLLALWSAEGAVDRCFDVLALWRERAEDVRGRALPGGHYLAEECPDLVYQELHTFFSEAER</sequence>
<protein>
    <submittedName>
        <fullName evidence="3">Alpha/beta hydrolase</fullName>
    </submittedName>
</protein>
<evidence type="ECO:0000313" key="3">
    <source>
        <dbReference type="EMBL" id="NIA67971.1"/>
    </source>
</evidence>
<dbReference type="InterPro" id="IPR000073">
    <property type="entry name" value="AB_hydrolase_1"/>
</dbReference>
<dbReference type="EMBL" id="JAAQPH010000003">
    <property type="protein sequence ID" value="NIA67971.1"/>
    <property type="molecule type" value="Genomic_DNA"/>
</dbReference>
<accession>A0A967EV02</accession>
<dbReference type="RefSeq" id="WP_167222062.1">
    <property type="nucleotide sequence ID" value="NZ_JAAQPH010000003.1"/>
</dbReference>
<gene>
    <name evidence="3" type="ORF">HBA54_05140</name>
</gene>
<reference evidence="3" key="1">
    <citation type="submission" date="2020-03" db="EMBL/GenBank/DDBJ databases">
        <title>Genome of Pelagibius litoralis DSM 21314T.</title>
        <authorList>
            <person name="Wang G."/>
        </authorList>
    </citation>
    <scope>NUCLEOTIDE SEQUENCE</scope>
    <source>
        <strain evidence="3">DSM 21314</strain>
    </source>
</reference>
<evidence type="ECO:0000313" key="4">
    <source>
        <dbReference type="Proteomes" id="UP000761264"/>
    </source>
</evidence>
<keyword evidence="4" id="KW-1185">Reference proteome</keyword>
<dbReference type="Proteomes" id="UP000761264">
    <property type="component" value="Unassembled WGS sequence"/>
</dbReference>
<dbReference type="AlphaFoldDB" id="A0A967EV02"/>
<dbReference type="PRINTS" id="PR00111">
    <property type="entry name" value="ABHYDROLASE"/>
</dbReference>
<organism evidence="3 4">
    <name type="scientific">Pelagibius litoralis</name>
    <dbReference type="NCBI Taxonomy" id="374515"/>
    <lineage>
        <taxon>Bacteria</taxon>
        <taxon>Pseudomonadati</taxon>
        <taxon>Pseudomonadota</taxon>
        <taxon>Alphaproteobacteria</taxon>
        <taxon>Rhodospirillales</taxon>
        <taxon>Rhodovibrionaceae</taxon>
        <taxon>Pelagibius</taxon>
    </lineage>
</organism>